<dbReference type="AlphaFoldDB" id="A0A432XP51"/>
<dbReference type="InterPro" id="IPR003593">
    <property type="entry name" value="AAA+_ATPase"/>
</dbReference>
<dbReference type="Pfam" id="PF11426">
    <property type="entry name" value="Tn7_TnsC_Int"/>
    <property type="match status" value="1"/>
</dbReference>
<dbReference type="InterPro" id="IPR027417">
    <property type="entry name" value="P-loop_NTPase"/>
</dbReference>
<evidence type="ECO:0000313" key="3">
    <source>
        <dbReference type="Proteomes" id="UP000287330"/>
    </source>
</evidence>
<dbReference type="CDD" id="cd00009">
    <property type="entry name" value="AAA"/>
    <property type="match status" value="1"/>
</dbReference>
<proteinExistence type="predicted"/>
<protein>
    <recommendedName>
        <fullName evidence="1">AAA+ ATPase domain-containing protein</fullName>
    </recommendedName>
</protein>
<organism evidence="2 3">
    <name type="scientific">Idiomarina fontislapidosi</name>
    <dbReference type="NCBI Taxonomy" id="263723"/>
    <lineage>
        <taxon>Bacteria</taxon>
        <taxon>Pseudomonadati</taxon>
        <taxon>Pseudomonadota</taxon>
        <taxon>Gammaproteobacteria</taxon>
        <taxon>Alteromonadales</taxon>
        <taxon>Idiomarinaceae</taxon>
        <taxon>Idiomarina</taxon>
    </lineage>
</organism>
<feature type="domain" description="AAA+ ATPase" evidence="1">
    <location>
        <begin position="131"/>
        <end position="295"/>
    </location>
</feature>
<name>A0A432XP51_9GAMM</name>
<dbReference type="InterPro" id="IPR021542">
    <property type="entry name" value="Tn7_TnsC"/>
</dbReference>
<dbReference type="Pfam" id="PF13401">
    <property type="entry name" value="AAA_22"/>
    <property type="match status" value="1"/>
</dbReference>
<dbReference type="Proteomes" id="UP000287330">
    <property type="component" value="Unassembled WGS sequence"/>
</dbReference>
<reference evidence="3" key="1">
    <citation type="journal article" date="2018" name="Front. Microbiol.">
        <title>Genome-Based Analysis Reveals the Taxonomy and Diversity of the Family Idiomarinaceae.</title>
        <authorList>
            <person name="Liu Y."/>
            <person name="Lai Q."/>
            <person name="Shao Z."/>
        </authorList>
    </citation>
    <scope>NUCLEOTIDE SEQUENCE [LARGE SCALE GENOMIC DNA]</scope>
    <source>
        <strain evidence="3">F23</strain>
    </source>
</reference>
<evidence type="ECO:0000313" key="2">
    <source>
        <dbReference type="EMBL" id="RUO50489.1"/>
    </source>
</evidence>
<dbReference type="OrthoDB" id="5593847at2"/>
<accession>A0A432XP51</accession>
<dbReference type="EMBL" id="PIPV01000014">
    <property type="protein sequence ID" value="RUO50489.1"/>
    <property type="molecule type" value="Genomic_DNA"/>
</dbReference>
<gene>
    <name evidence="2" type="ORF">CWE25_12280</name>
</gene>
<evidence type="ECO:0000259" key="1">
    <source>
        <dbReference type="SMART" id="SM00382"/>
    </source>
</evidence>
<dbReference type="SMART" id="SM00382">
    <property type="entry name" value="AAA"/>
    <property type="match status" value="1"/>
</dbReference>
<sequence>MTFGGIESITAGYHDTGVESYRGNPLIEALPPIKSVKDIAESLKIDAHCRPEDLLASGHVRAHSISRLTDEFFQPLSTHVQLEEKLSIMIRGGYVGRNPKNGSRQKHLQNGYERLLTGDLSAFRFDEVKSTAQSMSIIGCSGSGKTTTIGRVLSGYPQVIYHPDYNLEQVVYLKVDCSFDGSLKGICQNFFRALDRVLNTHYEQRYGMKRHSVENMLAIMAQIANSHALGVLIIDEIQHLSRSKSGGSEKMLNFFVTLVNTIGLPVVLVGTPKAKEIFEVDLRSARRSAGFGAIFWEPMKKYQSNGRRGEWHAFTNKLWKLQWLKHRDELLTDDIRNTWYDLSQGVLDIVVKLFVLAQLRAIATGIERITSGLLRQVYQDELGPVHPMLAALRSNDAEKIAEYSDLRLKDTDKRLLELQSQIDEASIASDEIDELVSDDEKRLYMMLSQFGYDDSSLLLETIKRAFKEHPDASLQELLPIVSSWLSAPEHDDVKAPPKKQKTKRLKKDEWHTLPTEDLRFLSSQSSSKDEAYETLKSSGLIFPMNKWMDKVG</sequence>
<dbReference type="Gene3D" id="3.40.50.300">
    <property type="entry name" value="P-loop containing nucleotide triphosphate hydrolases"/>
    <property type="match status" value="1"/>
</dbReference>
<dbReference type="GO" id="GO:0016887">
    <property type="term" value="F:ATP hydrolysis activity"/>
    <property type="evidence" value="ECO:0007669"/>
    <property type="project" value="InterPro"/>
</dbReference>
<dbReference type="RefSeq" id="WP_110576152.1">
    <property type="nucleotide sequence ID" value="NZ_PIPV01000014.1"/>
</dbReference>
<dbReference type="InterPro" id="IPR049945">
    <property type="entry name" value="AAA_22"/>
</dbReference>
<dbReference type="Gene3D" id="6.10.20.30">
    <property type="match status" value="1"/>
</dbReference>
<keyword evidence="3" id="KW-1185">Reference proteome</keyword>
<comment type="caution">
    <text evidence="2">The sequence shown here is derived from an EMBL/GenBank/DDBJ whole genome shotgun (WGS) entry which is preliminary data.</text>
</comment>
<dbReference type="SUPFAM" id="SSF52540">
    <property type="entry name" value="P-loop containing nucleoside triphosphate hydrolases"/>
    <property type="match status" value="1"/>
</dbReference>